<sequence length="104" mass="11851">MCLHHFEYIQIRGITPDTPAHALGLTVRQSGHGVDGIIDKPLRPGASHTKDEAEAKKAALFLEGTRKWLRSKSRRHHNNKGYRRIKNDQCYKEVKAIGERFFSG</sequence>
<accession>A0A6M3XN67</accession>
<gene>
    <name evidence="1" type="ORF">TM448B01577_0019</name>
</gene>
<dbReference type="AlphaFoldDB" id="A0A6M3XN67"/>
<proteinExistence type="predicted"/>
<protein>
    <submittedName>
        <fullName evidence="1">Uncharacterized protein</fullName>
    </submittedName>
</protein>
<dbReference type="EMBL" id="MT144786">
    <property type="protein sequence ID" value="QJH99400.1"/>
    <property type="molecule type" value="Genomic_DNA"/>
</dbReference>
<reference evidence="1" key="1">
    <citation type="submission" date="2020-03" db="EMBL/GenBank/DDBJ databases">
        <title>The deep terrestrial virosphere.</title>
        <authorList>
            <person name="Holmfeldt K."/>
            <person name="Nilsson E."/>
            <person name="Simone D."/>
            <person name="Lopez-Fernandez M."/>
            <person name="Wu X."/>
            <person name="de Brujin I."/>
            <person name="Lundin D."/>
            <person name="Andersson A."/>
            <person name="Bertilsson S."/>
            <person name="Dopson M."/>
        </authorList>
    </citation>
    <scope>NUCLEOTIDE SEQUENCE</scope>
    <source>
        <strain evidence="1">TM448B01577</strain>
    </source>
</reference>
<evidence type="ECO:0000313" key="1">
    <source>
        <dbReference type="EMBL" id="QJH99400.1"/>
    </source>
</evidence>
<name>A0A6M3XN67_9ZZZZ</name>
<organism evidence="1">
    <name type="scientific">viral metagenome</name>
    <dbReference type="NCBI Taxonomy" id="1070528"/>
    <lineage>
        <taxon>unclassified sequences</taxon>
        <taxon>metagenomes</taxon>
        <taxon>organismal metagenomes</taxon>
    </lineage>
</organism>